<protein>
    <recommendedName>
        <fullName evidence="1">AAA domain-containing protein</fullName>
    </recommendedName>
</protein>
<dbReference type="InterPro" id="IPR050678">
    <property type="entry name" value="DNA_Partitioning_ATPase"/>
</dbReference>
<proteinExistence type="predicted"/>
<dbReference type="InterPro" id="IPR025669">
    <property type="entry name" value="AAA_dom"/>
</dbReference>
<dbReference type="Gene3D" id="3.40.50.300">
    <property type="entry name" value="P-loop containing nucleotide triphosphate hydrolases"/>
    <property type="match status" value="1"/>
</dbReference>
<dbReference type="InterPro" id="IPR027417">
    <property type="entry name" value="P-loop_NTPase"/>
</dbReference>
<sequence length="460" mass="50394">MSKRSATTRERAFRNLVRGPKSGTLRPWRNSATARLRGNKMALQSNSRPRQTYGFEEIAARAARMAEVLETVKEAALRPDSKKVAPRLNQAQVANVLGITKSAFLHGVDSKKYPSGHALPGKTMYDMADMQGMARAAGLRHQYAPGHGIVMTVANFKGGVAKTSTTVTLAQYLAQRGLSCAILDMDPQASATTLFGLSPYLDVTSDESVAALFYNDPPDPVTLARPTYWPGIDIIPSNQHLYGKEFALAAAAPEWGGQIFEVLAERIEPLRRRYDVLLIDTQPSLGFLTSTAVFAADHLVVTVPPSNLDLASSVIFWSLLRDVMEQALKADGHAKRWEGVHVLLTRVDDTDKSTHFIRKLLLMGCEDWLLPDAIPATRVATTAASEFATVYDIERYEGSYRSIKRARELFDKAYGQFTHILNDTWDAWEANASSQAAVSAPVADLSETDASVEHSNVAAA</sequence>
<evidence type="ECO:0000259" key="1">
    <source>
        <dbReference type="Pfam" id="PF13614"/>
    </source>
</evidence>
<reference evidence="2 3" key="1">
    <citation type="submission" date="2017-02" db="EMBL/GenBank/DDBJ databases">
        <title>Whole genome sequencing of Metallibacterium scheffleri DSM 24874 (T).</title>
        <authorList>
            <person name="Kumar S."/>
            <person name="Patil P."/>
            <person name="Patil P.B."/>
        </authorList>
    </citation>
    <scope>NUCLEOTIDE SEQUENCE [LARGE SCALE GENOMIC DNA]</scope>
    <source>
        <strain evidence="2 3">DSM 24874</strain>
    </source>
</reference>
<evidence type="ECO:0000313" key="2">
    <source>
        <dbReference type="EMBL" id="THD10084.1"/>
    </source>
</evidence>
<accession>A0A4S3KPQ2</accession>
<organism evidence="2 3">
    <name type="scientific">Metallibacterium scheffleri</name>
    <dbReference type="NCBI Taxonomy" id="993689"/>
    <lineage>
        <taxon>Bacteria</taxon>
        <taxon>Pseudomonadati</taxon>
        <taxon>Pseudomonadota</taxon>
        <taxon>Gammaproteobacteria</taxon>
        <taxon>Lysobacterales</taxon>
        <taxon>Rhodanobacteraceae</taxon>
        <taxon>Metallibacterium</taxon>
    </lineage>
</organism>
<dbReference type="PANTHER" id="PTHR13696:SF52">
    <property type="entry name" value="PARA FAMILY PROTEIN CT_582"/>
    <property type="match status" value="1"/>
</dbReference>
<comment type="caution">
    <text evidence="2">The sequence shown here is derived from an EMBL/GenBank/DDBJ whole genome shotgun (WGS) entry which is preliminary data.</text>
</comment>
<gene>
    <name evidence="2" type="ORF">B1806_09445</name>
</gene>
<dbReference type="Pfam" id="PF13614">
    <property type="entry name" value="AAA_31"/>
    <property type="match status" value="1"/>
</dbReference>
<feature type="domain" description="AAA" evidence="1">
    <location>
        <begin position="150"/>
        <end position="312"/>
    </location>
</feature>
<dbReference type="AlphaFoldDB" id="A0A4S3KPQ2"/>
<dbReference type="SUPFAM" id="SSF52540">
    <property type="entry name" value="P-loop containing nucleoside triphosphate hydrolases"/>
    <property type="match status" value="1"/>
</dbReference>
<name>A0A4S3KPQ2_9GAMM</name>
<dbReference type="OrthoDB" id="9815116at2"/>
<keyword evidence="3" id="KW-1185">Reference proteome</keyword>
<dbReference type="RefSeq" id="WP_081130157.1">
    <property type="nucleotide sequence ID" value="NZ_LDOS01000005.1"/>
</dbReference>
<dbReference type="STRING" id="993689.GCA_002077135_00092"/>
<dbReference type="Proteomes" id="UP000307749">
    <property type="component" value="Unassembled WGS sequence"/>
</dbReference>
<dbReference type="EMBL" id="MWQO01000033">
    <property type="protein sequence ID" value="THD10084.1"/>
    <property type="molecule type" value="Genomic_DNA"/>
</dbReference>
<dbReference type="PANTHER" id="PTHR13696">
    <property type="entry name" value="P-LOOP CONTAINING NUCLEOSIDE TRIPHOSPHATE HYDROLASE"/>
    <property type="match status" value="1"/>
</dbReference>
<evidence type="ECO:0000313" key="3">
    <source>
        <dbReference type="Proteomes" id="UP000307749"/>
    </source>
</evidence>
<dbReference type="CDD" id="cd02042">
    <property type="entry name" value="ParAB_family"/>
    <property type="match status" value="1"/>
</dbReference>